<comment type="caution">
    <text evidence="2">The sequence shown here is derived from an EMBL/GenBank/DDBJ whole genome shotgun (WGS) entry which is preliminary data.</text>
</comment>
<dbReference type="PANTHER" id="PTHR32329">
    <property type="entry name" value="BIFUNCTIONAL PROTEIN [INCLUDES 2-HYDROXYACYL-COA DEHYDRATASE (N-TER) AND ITS ACTIVATOR DOMAIN (C_TERM)-RELATED"/>
    <property type="match status" value="1"/>
</dbReference>
<dbReference type="Proteomes" id="UP000298324">
    <property type="component" value="Unassembled WGS sequence"/>
</dbReference>
<dbReference type="Pfam" id="PF09989">
    <property type="entry name" value="DUF2229"/>
    <property type="match status" value="1"/>
</dbReference>
<reference evidence="2 3" key="1">
    <citation type="journal article" date="2018" name="Environ. Microbiol.">
        <title>Novel energy conservation strategies and behaviour of Pelotomaculum schinkii driving syntrophic propionate catabolism.</title>
        <authorList>
            <person name="Hidalgo-Ahumada C.A.P."/>
            <person name="Nobu M.K."/>
            <person name="Narihiro T."/>
            <person name="Tamaki H."/>
            <person name="Liu W.T."/>
            <person name="Kamagata Y."/>
            <person name="Stams A.J.M."/>
            <person name="Imachi H."/>
            <person name="Sousa D.Z."/>
        </authorList>
    </citation>
    <scope>NUCLEOTIDE SEQUENCE [LARGE SCALE GENOMIC DNA]</scope>
    <source>
        <strain evidence="2 3">HH</strain>
    </source>
</reference>
<name>A0A4Y7RD73_9FIRM</name>
<dbReference type="EMBL" id="QFGA01000001">
    <property type="protein sequence ID" value="TEB06709.1"/>
    <property type="molecule type" value="Genomic_DNA"/>
</dbReference>
<protein>
    <recommendedName>
        <fullName evidence="1">DUF2229 domain-containing protein</fullName>
    </recommendedName>
</protein>
<dbReference type="AlphaFoldDB" id="A0A4Y7RD73"/>
<evidence type="ECO:0000313" key="3">
    <source>
        <dbReference type="Proteomes" id="UP000298324"/>
    </source>
</evidence>
<evidence type="ECO:0000259" key="1">
    <source>
        <dbReference type="Pfam" id="PF09989"/>
    </source>
</evidence>
<keyword evidence="3" id="KW-1185">Reference proteome</keyword>
<dbReference type="InterPro" id="IPR051805">
    <property type="entry name" value="Dehydratase_Activator_Redct"/>
</dbReference>
<feature type="domain" description="DUF2229" evidence="1">
    <location>
        <begin position="4"/>
        <end position="223"/>
    </location>
</feature>
<organism evidence="2 3">
    <name type="scientific">Pelotomaculum schinkii</name>
    <dbReference type="NCBI Taxonomy" id="78350"/>
    <lineage>
        <taxon>Bacteria</taxon>
        <taxon>Bacillati</taxon>
        <taxon>Bacillota</taxon>
        <taxon>Clostridia</taxon>
        <taxon>Eubacteriales</taxon>
        <taxon>Desulfotomaculaceae</taxon>
        <taxon>Pelotomaculum</taxon>
    </lineage>
</organism>
<dbReference type="RefSeq" id="WP_190238877.1">
    <property type="nucleotide sequence ID" value="NZ_QFGA01000001.1"/>
</dbReference>
<evidence type="ECO:0000313" key="2">
    <source>
        <dbReference type="EMBL" id="TEB06709.1"/>
    </source>
</evidence>
<sequence>MPLKVGIPRALLYYYYYPMWRVFFQELGAEVVLSQPSNKGLLANGLKNAVDEVCLPVKLAYGHVLDLAGKSDLLFLPRMVSIGRREYICPKFLGFPDMIRRIKGLPKLIDTNINLYKSSMEIYRAAHEVGKLFSGSSYKIWMAFLRSVKVHNQYFKLLQMGLMPTEAMAILEDRVENLPLPEPEDSFKVALIGHPYNIYDTYINMNIIKRLKEMGASIVTAEFLPDHAVNCASRCLPKKLFWTLGQRMAGAAFNYMKRPDVAGLVHIAAFGCGPDSMTGELIERSARSNGVPFLNITLDEHTGEAGLLTRLEAFMDMLRWRKAGAISM</sequence>
<proteinExistence type="predicted"/>
<dbReference type="InterPro" id="IPR018709">
    <property type="entry name" value="CoA_activase_DUF2229"/>
</dbReference>
<dbReference type="Gene3D" id="3.40.50.11900">
    <property type="match status" value="1"/>
</dbReference>
<accession>A0A4Y7RD73</accession>
<dbReference type="PANTHER" id="PTHR32329:SF2">
    <property type="entry name" value="BIFUNCTIONAL PROTEIN [INCLUDES 2-HYDROXYACYL-COA DEHYDRATASE (N-TER) AND ITS ACTIVATOR DOMAIN (C_TERM)"/>
    <property type="match status" value="1"/>
</dbReference>
<gene>
    <name evidence="2" type="ORF">Psch_00241</name>
</gene>